<dbReference type="EMBL" id="JBHSWB010000001">
    <property type="protein sequence ID" value="MFC6659464.1"/>
    <property type="molecule type" value="Genomic_DNA"/>
</dbReference>
<organism evidence="1 2">
    <name type="scientific">Deinococcus multiflagellatus</name>
    <dbReference type="NCBI Taxonomy" id="1656887"/>
    <lineage>
        <taxon>Bacteria</taxon>
        <taxon>Thermotogati</taxon>
        <taxon>Deinococcota</taxon>
        <taxon>Deinococci</taxon>
        <taxon>Deinococcales</taxon>
        <taxon>Deinococcaceae</taxon>
        <taxon>Deinococcus</taxon>
    </lineage>
</organism>
<sequence>MDVLLIMAALTLLIMLVAFMALTHEDRALLREQEDAPAPLRGLQAGD</sequence>
<accession>A0ABW1ZIB9</accession>
<evidence type="ECO:0000313" key="2">
    <source>
        <dbReference type="Proteomes" id="UP001596317"/>
    </source>
</evidence>
<protein>
    <submittedName>
        <fullName evidence="1">Uncharacterized protein</fullName>
    </submittedName>
</protein>
<proteinExistence type="predicted"/>
<comment type="caution">
    <text evidence="1">The sequence shown here is derived from an EMBL/GenBank/DDBJ whole genome shotgun (WGS) entry which is preliminary data.</text>
</comment>
<name>A0ABW1ZIB9_9DEIO</name>
<reference evidence="2" key="1">
    <citation type="journal article" date="2019" name="Int. J. Syst. Evol. Microbiol.">
        <title>The Global Catalogue of Microorganisms (GCM) 10K type strain sequencing project: providing services to taxonomists for standard genome sequencing and annotation.</title>
        <authorList>
            <consortium name="The Broad Institute Genomics Platform"/>
            <consortium name="The Broad Institute Genome Sequencing Center for Infectious Disease"/>
            <person name="Wu L."/>
            <person name="Ma J."/>
        </authorList>
    </citation>
    <scope>NUCLEOTIDE SEQUENCE [LARGE SCALE GENOMIC DNA]</scope>
    <source>
        <strain evidence="2">CCUG 63830</strain>
    </source>
</reference>
<dbReference type="RefSeq" id="WP_224604236.1">
    <property type="nucleotide sequence ID" value="NZ_JAIQXV010000001.1"/>
</dbReference>
<keyword evidence="2" id="KW-1185">Reference proteome</keyword>
<dbReference type="Proteomes" id="UP001596317">
    <property type="component" value="Unassembled WGS sequence"/>
</dbReference>
<gene>
    <name evidence="1" type="ORF">ACFP90_03055</name>
</gene>
<evidence type="ECO:0000313" key="1">
    <source>
        <dbReference type="EMBL" id="MFC6659464.1"/>
    </source>
</evidence>